<evidence type="ECO:0000256" key="1">
    <source>
        <dbReference type="SAM" id="SignalP"/>
    </source>
</evidence>
<keyword evidence="3" id="KW-1185">Reference proteome</keyword>
<protein>
    <submittedName>
        <fullName evidence="2">Uncharacterized protein</fullName>
    </submittedName>
</protein>
<evidence type="ECO:0000313" key="3">
    <source>
        <dbReference type="Proteomes" id="UP000820818"/>
    </source>
</evidence>
<organism evidence="2 3">
    <name type="scientific">Daphnia sinensis</name>
    <dbReference type="NCBI Taxonomy" id="1820382"/>
    <lineage>
        <taxon>Eukaryota</taxon>
        <taxon>Metazoa</taxon>
        <taxon>Ecdysozoa</taxon>
        <taxon>Arthropoda</taxon>
        <taxon>Crustacea</taxon>
        <taxon>Branchiopoda</taxon>
        <taxon>Diplostraca</taxon>
        <taxon>Cladocera</taxon>
        <taxon>Anomopoda</taxon>
        <taxon>Daphniidae</taxon>
        <taxon>Daphnia</taxon>
        <taxon>Daphnia similis group</taxon>
    </lineage>
</organism>
<proteinExistence type="predicted"/>
<dbReference type="Proteomes" id="UP000820818">
    <property type="component" value="Linkage Group LG9"/>
</dbReference>
<dbReference type="AlphaFoldDB" id="A0AAD5PMM6"/>
<feature type="chain" id="PRO_5042017960" evidence="1">
    <location>
        <begin position="16"/>
        <end position="88"/>
    </location>
</feature>
<name>A0AAD5PMM6_9CRUS</name>
<sequence>MKLFIVLTLVAAIAADDYGYSAQSYSSYSAPSYSSYSAPSYSAPSYSYTKKVLVYPPPYYETVAYAGYTRAGKKGKKAVPVYKTVDKY</sequence>
<comment type="caution">
    <text evidence="2">The sequence shown here is derived from an EMBL/GenBank/DDBJ whole genome shotgun (WGS) entry which is preliminary data.</text>
</comment>
<accession>A0AAD5PMM6</accession>
<feature type="signal peptide" evidence="1">
    <location>
        <begin position="1"/>
        <end position="15"/>
    </location>
</feature>
<reference evidence="2 3" key="1">
    <citation type="submission" date="2022-05" db="EMBL/GenBank/DDBJ databases">
        <title>A multi-omics perspective on studying reproductive biology in Daphnia sinensis.</title>
        <authorList>
            <person name="Jia J."/>
        </authorList>
    </citation>
    <scope>NUCLEOTIDE SEQUENCE [LARGE SCALE GENOMIC DNA]</scope>
    <source>
        <strain evidence="2 3">WSL</strain>
    </source>
</reference>
<evidence type="ECO:0000313" key="2">
    <source>
        <dbReference type="EMBL" id="KAI9553201.1"/>
    </source>
</evidence>
<gene>
    <name evidence="2" type="ORF">GHT06_021095</name>
</gene>
<keyword evidence="1" id="KW-0732">Signal</keyword>
<dbReference type="EMBL" id="WJBH02000009">
    <property type="protein sequence ID" value="KAI9553201.1"/>
    <property type="molecule type" value="Genomic_DNA"/>
</dbReference>